<gene>
    <name evidence="3" type="ORF">ACFOWM_09320</name>
</gene>
<evidence type="ECO:0000256" key="2">
    <source>
        <dbReference type="PROSITE-ProRule" id="PRU01282"/>
    </source>
</evidence>
<accession>A0ABV8QTI6</accession>
<organism evidence="3 4">
    <name type="scientific">Ferruginibacter yonginensis</name>
    <dbReference type="NCBI Taxonomy" id="1310416"/>
    <lineage>
        <taxon>Bacteria</taxon>
        <taxon>Pseudomonadati</taxon>
        <taxon>Bacteroidota</taxon>
        <taxon>Chitinophagia</taxon>
        <taxon>Chitinophagales</taxon>
        <taxon>Chitinophagaceae</taxon>
        <taxon>Ferruginibacter</taxon>
    </lineage>
</organism>
<sequence>MQKATVYGIPNCDSVKKGITWLQNNGFEVTLFNFKKEPVTTAMLQRWQQAVTHTPLLNKKSTAYKNLSEADQLAVNNEVTTFKIIQQNPLLIKRPVIEVGKKVAIGFDETLYQSIFLT</sequence>
<dbReference type="InterPro" id="IPR006504">
    <property type="entry name" value="Tscrpt_reg_Spx/MgsR"/>
</dbReference>
<dbReference type="Pfam" id="PF03960">
    <property type="entry name" value="ArsC"/>
    <property type="match status" value="1"/>
</dbReference>
<evidence type="ECO:0000313" key="3">
    <source>
        <dbReference type="EMBL" id="MFC4263077.1"/>
    </source>
</evidence>
<dbReference type="PROSITE" id="PS51353">
    <property type="entry name" value="ARSC"/>
    <property type="match status" value="1"/>
</dbReference>
<keyword evidence="4" id="KW-1185">Reference proteome</keyword>
<dbReference type="NCBIfam" id="TIGR01617">
    <property type="entry name" value="arsC_related"/>
    <property type="match status" value="1"/>
</dbReference>
<name>A0ABV8QTI6_9BACT</name>
<reference evidence="4" key="1">
    <citation type="journal article" date="2019" name="Int. J. Syst. Evol. Microbiol.">
        <title>The Global Catalogue of Microorganisms (GCM) 10K type strain sequencing project: providing services to taxonomists for standard genome sequencing and annotation.</title>
        <authorList>
            <consortium name="The Broad Institute Genomics Platform"/>
            <consortium name="The Broad Institute Genome Sequencing Center for Infectious Disease"/>
            <person name="Wu L."/>
            <person name="Ma J."/>
        </authorList>
    </citation>
    <scope>NUCLEOTIDE SEQUENCE [LARGE SCALE GENOMIC DNA]</scope>
    <source>
        <strain evidence="4">CECT 8289</strain>
    </source>
</reference>
<dbReference type="SUPFAM" id="SSF52833">
    <property type="entry name" value="Thioredoxin-like"/>
    <property type="match status" value="1"/>
</dbReference>
<comment type="caution">
    <text evidence="3">The sequence shown here is derived from an EMBL/GenBank/DDBJ whole genome shotgun (WGS) entry which is preliminary data.</text>
</comment>
<dbReference type="InterPro" id="IPR006660">
    <property type="entry name" value="Arsenate_reductase-like"/>
</dbReference>
<dbReference type="RefSeq" id="WP_379709165.1">
    <property type="nucleotide sequence ID" value="NZ_JBHSCZ010000002.1"/>
</dbReference>
<dbReference type="PANTHER" id="PTHR30041">
    <property type="entry name" value="ARSENATE REDUCTASE"/>
    <property type="match status" value="1"/>
</dbReference>
<protein>
    <submittedName>
        <fullName evidence="3">Arsenate reductase family protein</fullName>
    </submittedName>
</protein>
<comment type="similarity">
    <text evidence="1 2">Belongs to the ArsC family.</text>
</comment>
<dbReference type="InterPro" id="IPR036249">
    <property type="entry name" value="Thioredoxin-like_sf"/>
</dbReference>
<dbReference type="Gene3D" id="3.40.30.10">
    <property type="entry name" value="Glutaredoxin"/>
    <property type="match status" value="1"/>
</dbReference>
<dbReference type="PANTHER" id="PTHR30041:SF8">
    <property type="entry name" value="PROTEIN YFFB"/>
    <property type="match status" value="1"/>
</dbReference>
<proteinExistence type="inferred from homology"/>
<dbReference type="Proteomes" id="UP001595907">
    <property type="component" value="Unassembled WGS sequence"/>
</dbReference>
<dbReference type="EMBL" id="JBHSCZ010000002">
    <property type="protein sequence ID" value="MFC4263077.1"/>
    <property type="molecule type" value="Genomic_DNA"/>
</dbReference>
<evidence type="ECO:0000313" key="4">
    <source>
        <dbReference type="Proteomes" id="UP001595907"/>
    </source>
</evidence>
<evidence type="ECO:0000256" key="1">
    <source>
        <dbReference type="ARBA" id="ARBA00007198"/>
    </source>
</evidence>